<dbReference type="EMBL" id="SNRW01010287">
    <property type="protein sequence ID" value="KAA6376782.1"/>
    <property type="molecule type" value="Genomic_DNA"/>
</dbReference>
<sequence length="68" mass="8309">GQFRITYFQNQKLQLSVQRGQIDLKIHDFEHVPNFFILYYFHMNKDHEGFHLQDSSPRKIETDVRFIP</sequence>
<organism evidence="1 2">
    <name type="scientific">Streblomastix strix</name>
    <dbReference type="NCBI Taxonomy" id="222440"/>
    <lineage>
        <taxon>Eukaryota</taxon>
        <taxon>Metamonada</taxon>
        <taxon>Preaxostyla</taxon>
        <taxon>Oxymonadida</taxon>
        <taxon>Streblomastigidae</taxon>
        <taxon>Streblomastix</taxon>
    </lineage>
</organism>
<reference evidence="1 2" key="1">
    <citation type="submission" date="2019-03" db="EMBL/GenBank/DDBJ databases">
        <title>Single cell metagenomics reveals metabolic interactions within the superorganism composed of flagellate Streblomastix strix and complex community of Bacteroidetes bacteria on its surface.</title>
        <authorList>
            <person name="Treitli S.C."/>
            <person name="Kolisko M."/>
            <person name="Husnik F."/>
            <person name="Keeling P."/>
            <person name="Hampl V."/>
        </authorList>
    </citation>
    <scope>NUCLEOTIDE SEQUENCE [LARGE SCALE GENOMIC DNA]</scope>
    <source>
        <strain evidence="1">ST1C</strain>
    </source>
</reference>
<name>A0A5J4V341_9EUKA</name>
<protein>
    <submittedName>
        <fullName evidence="1">Uncharacterized protein</fullName>
    </submittedName>
</protein>
<accession>A0A5J4V341</accession>
<evidence type="ECO:0000313" key="1">
    <source>
        <dbReference type="EMBL" id="KAA6376782.1"/>
    </source>
</evidence>
<proteinExistence type="predicted"/>
<comment type="caution">
    <text evidence="1">The sequence shown here is derived from an EMBL/GenBank/DDBJ whole genome shotgun (WGS) entry which is preliminary data.</text>
</comment>
<evidence type="ECO:0000313" key="2">
    <source>
        <dbReference type="Proteomes" id="UP000324800"/>
    </source>
</evidence>
<dbReference type="AlphaFoldDB" id="A0A5J4V341"/>
<feature type="non-terminal residue" evidence="1">
    <location>
        <position position="1"/>
    </location>
</feature>
<gene>
    <name evidence="1" type="ORF">EZS28_027690</name>
</gene>
<dbReference type="Proteomes" id="UP000324800">
    <property type="component" value="Unassembled WGS sequence"/>
</dbReference>